<evidence type="ECO:0000259" key="3">
    <source>
        <dbReference type="PROSITE" id="PS50238"/>
    </source>
</evidence>
<dbReference type="PANTHER" id="PTHR23065">
    <property type="entry name" value="PROLINE-SERINE-THREONINE PHOSPHATASE INTERACTING PROTEIN 1"/>
    <property type="match status" value="1"/>
</dbReference>
<comment type="caution">
    <text evidence="4">The sequence shown here is derived from an EMBL/GenBank/DDBJ whole genome shotgun (WGS) entry which is preliminary data.</text>
</comment>
<name>A0ABP9Y508_9FUNG</name>
<proteinExistence type="predicted"/>
<sequence>MVHTETSETAHIHRVRAGLLSQDVLEPLANFTRLFLSQLTAKKGKLDDEIEEFKHTAQSALLTRAVYWSRCRALELACPEYRPPVPPGFEEEEGEDEVSDEFIGGRKRSSSVTSELNVDNGGVKLGKYTVLPYREVARSMGRMQKMIEGSKKPASTIGPRRFLGKDVFEWVRDYMASPPARFDEKDAVTLDTESQEICRHLVTLKFLRSVPKETTGFEKERYYEVQHNVVERYLRKTRIRHTMSNDDGLQQQQEDGVQNMSLEVPVNSNRPPASVMEGFLDRFKHKKDPTTKAQIEMNEADQVYKKKIKFVNSMRIKMEESILNYFQEMETLEKDRINALKHAFTTMSNSLSNTLPMFKETYDRISLFQETVKPEQDINYIIEQFKTGPYCPRPMIYENYYYGSATEQTFGVPLEEVAQIYGSYVPPIVSKGIKLIDTGLAVTNNSNEKHKACEKVWSNIISAKEMNKVCEKLDNLVGVKLKEALEKLDLNVLANLIRVYLLELPECLLTFDLYEPVKLLYATQQGTESRLTSISKLLATLPSSNYHTLKTLAHHLYKLLNQTTTDDMLNQLISMFSYVLLRPRTSSQTNIHDRHSNKLTRDLLTQYPTIFTKDINKAQRTNASRSNLVVDIPPLGKNFGLQRTNWDIEEEAYSPGGRAIIVPLTPRTLFDDPEYSISTPLESPHDQRFSSDVSLMLQEEDAVEITDEVELKVNRPRASTMDNVELDSFFDD</sequence>
<dbReference type="EMBL" id="BAABUJ010000021">
    <property type="protein sequence ID" value="GAA5802080.1"/>
    <property type="molecule type" value="Genomic_DNA"/>
</dbReference>
<dbReference type="Gene3D" id="1.10.555.10">
    <property type="entry name" value="Rho GTPase activation protein"/>
    <property type="match status" value="1"/>
</dbReference>
<keyword evidence="5" id="KW-1185">Reference proteome</keyword>
<feature type="domain" description="DEP" evidence="2">
    <location>
        <begin position="159"/>
        <end position="227"/>
    </location>
</feature>
<dbReference type="Proteomes" id="UP001476247">
    <property type="component" value="Unassembled WGS sequence"/>
</dbReference>
<feature type="region of interest" description="Disordered" evidence="1">
    <location>
        <begin position="85"/>
        <end position="104"/>
    </location>
</feature>
<evidence type="ECO:0008006" key="6">
    <source>
        <dbReference type="Google" id="ProtNLM"/>
    </source>
</evidence>
<evidence type="ECO:0000259" key="2">
    <source>
        <dbReference type="PROSITE" id="PS50186"/>
    </source>
</evidence>
<dbReference type="Pfam" id="PF00620">
    <property type="entry name" value="RhoGAP"/>
    <property type="match status" value="1"/>
</dbReference>
<organism evidence="4 5">
    <name type="scientific">Helicostylum pulchrum</name>
    <dbReference type="NCBI Taxonomy" id="562976"/>
    <lineage>
        <taxon>Eukaryota</taxon>
        <taxon>Fungi</taxon>
        <taxon>Fungi incertae sedis</taxon>
        <taxon>Mucoromycota</taxon>
        <taxon>Mucoromycotina</taxon>
        <taxon>Mucoromycetes</taxon>
        <taxon>Mucorales</taxon>
        <taxon>Mucorineae</taxon>
        <taxon>Mucoraceae</taxon>
        <taxon>Helicostylum</taxon>
    </lineage>
</organism>
<dbReference type="PROSITE" id="PS50238">
    <property type="entry name" value="RHOGAP"/>
    <property type="match status" value="1"/>
</dbReference>
<accession>A0ABP9Y508</accession>
<dbReference type="PANTHER" id="PTHR23065:SF17">
    <property type="entry name" value="RHO-GTPASE-ACTIVATING PROTEIN RGD2"/>
    <property type="match status" value="1"/>
</dbReference>
<dbReference type="SMART" id="SM00324">
    <property type="entry name" value="RhoGAP"/>
    <property type="match status" value="1"/>
</dbReference>
<dbReference type="SUPFAM" id="SSF48350">
    <property type="entry name" value="GTPase activation domain, GAP"/>
    <property type="match status" value="1"/>
</dbReference>
<dbReference type="SUPFAM" id="SSF103657">
    <property type="entry name" value="BAR/IMD domain-like"/>
    <property type="match status" value="1"/>
</dbReference>
<evidence type="ECO:0000256" key="1">
    <source>
        <dbReference type="SAM" id="MobiDB-lite"/>
    </source>
</evidence>
<dbReference type="InterPro" id="IPR008936">
    <property type="entry name" value="Rho_GTPase_activation_prot"/>
</dbReference>
<dbReference type="Gene3D" id="1.20.1270.60">
    <property type="entry name" value="Arfaptin homology (AH) domain/BAR domain"/>
    <property type="match status" value="1"/>
</dbReference>
<evidence type="ECO:0000313" key="5">
    <source>
        <dbReference type="Proteomes" id="UP001476247"/>
    </source>
</evidence>
<protein>
    <recommendedName>
        <fullName evidence="6">Rho-GAP domain-containing protein</fullName>
    </recommendedName>
</protein>
<dbReference type="InterPro" id="IPR000591">
    <property type="entry name" value="DEP_dom"/>
</dbReference>
<gene>
    <name evidence="4" type="ORF">HPULCUR_007540</name>
</gene>
<feature type="domain" description="Rho-GAP" evidence="3">
    <location>
        <begin position="412"/>
        <end position="611"/>
    </location>
</feature>
<dbReference type="PROSITE" id="PS50186">
    <property type="entry name" value="DEP"/>
    <property type="match status" value="1"/>
</dbReference>
<evidence type="ECO:0000313" key="4">
    <source>
        <dbReference type="EMBL" id="GAA5802080.1"/>
    </source>
</evidence>
<reference evidence="4 5" key="1">
    <citation type="submission" date="2024-04" db="EMBL/GenBank/DDBJ databases">
        <title>genome sequences of Mucor flavus KT1a and Helicostylum pulchrum KT1b strains isolation_sourced from the surface of a dry-aged beef.</title>
        <authorList>
            <person name="Toyotome T."/>
            <person name="Hosono M."/>
            <person name="Torimaru M."/>
            <person name="Fukuda K."/>
            <person name="Mikami N."/>
        </authorList>
    </citation>
    <scope>NUCLEOTIDE SEQUENCE [LARGE SCALE GENOMIC DNA]</scope>
    <source>
        <strain evidence="4 5">KT1b</strain>
    </source>
</reference>
<feature type="compositionally biased region" description="Acidic residues" evidence="1">
    <location>
        <begin position="89"/>
        <end position="100"/>
    </location>
</feature>
<dbReference type="InterPro" id="IPR027267">
    <property type="entry name" value="AH/BAR_dom_sf"/>
</dbReference>
<dbReference type="InterPro" id="IPR000198">
    <property type="entry name" value="RhoGAP_dom"/>
</dbReference>